<dbReference type="InterPro" id="IPR002150">
    <property type="entry name" value="Ribosomal_bL31"/>
</dbReference>
<evidence type="ECO:0000256" key="4">
    <source>
        <dbReference type="ARBA" id="ARBA00022980"/>
    </source>
</evidence>
<evidence type="ECO:0000256" key="3">
    <source>
        <dbReference type="ARBA" id="ARBA00022884"/>
    </source>
</evidence>
<dbReference type="GO" id="GO:1990904">
    <property type="term" value="C:ribonucleoprotein complex"/>
    <property type="evidence" value="ECO:0007669"/>
    <property type="project" value="UniProtKB-KW"/>
</dbReference>
<feature type="binding site" evidence="7">
    <location>
        <position position="17"/>
    </location>
    <ligand>
        <name>Zn(2+)</name>
        <dbReference type="ChEBI" id="CHEBI:29105"/>
    </ligand>
</feature>
<dbReference type="SUPFAM" id="SSF143800">
    <property type="entry name" value="L28p-like"/>
    <property type="match status" value="1"/>
</dbReference>
<feature type="binding site" evidence="7">
    <location>
        <position position="19"/>
    </location>
    <ligand>
        <name>Zn(2+)</name>
        <dbReference type="ChEBI" id="CHEBI:29105"/>
    </ligand>
</feature>
<evidence type="ECO:0000313" key="9">
    <source>
        <dbReference type="EMBL" id="PIT97037.1"/>
    </source>
</evidence>
<feature type="compositionally biased region" description="Basic and acidic residues" evidence="8">
    <location>
        <begin position="92"/>
        <end position="101"/>
    </location>
</feature>
<keyword evidence="5 7" id="KW-0687">Ribonucleoprotein</keyword>
<dbReference type="NCBIfam" id="TIGR00105">
    <property type="entry name" value="L31"/>
    <property type="match status" value="1"/>
</dbReference>
<proteinExistence type="inferred from homology"/>
<dbReference type="GO" id="GO:0046872">
    <property type="term" value="F:metal ion binding"/>
    <property type="evidence" value="ECO:0007669"/>
    <property type="project" value="UniProtKB-KW"/>
</dbReference>
<protein>
    <recommendedName>
        <fullName evidence="6 7">Large ribosomal subunit protein bL31</fullName>
    </recommendedName>
</protein>
<dbReference type="HAMAP" id="MF_00501">
    <property type="entry name" value="Ribosomal_bL31_1"/>
    <property type="match status" value="1"/>
</dbReference>
<dbReference type="Gene3D" id="4.10.830.30">
    <property type="entry name" value="Ribosomal protein L31"/>
    <property type="match status" value="1"/>
</dbReference>
<reference evidence="10" key="1">
    <citation type="submission" date="2017-09" db="EMBL/GenBank/DDBJ databases">
        <title>Depth-based differentiation of microbial function through sediment-hosted aquifers and enrichment of novel symbionts in the deep terrestrial subsurface.</title>
        <authorList>
            <person name="Probst A.J."/>
            <person name="Ladd B."/>
            <person name="Jarett J.K."/>
            <person name="Geller-Mcgrath D.E."/>
            <person name="Sieber C.M.K."/>
            <person name="Emerson J.B."/>
            <person name="Anantharaman K."/>
            <person name="Thomas B.C."/>
            <person name="Malmstrom R."/>
            <person name="Stieglmeier M."/>
            <person name="Klingl A."/>
            <person name="Woyke T."/>
            <person name="Ryan C.M."/>
            <person name="Banfield J.F."/>
        </authorList>
    </citation>
    <scope>NUCLEOTIDE SEQUENCE [LARGE SCALE GENOMIC DNA]</scope>
</reference>
<sequence>MQKDIHPKYFDKAKAVCSCGAEFEVGSTKEMIKTEICSQCHPFFTGNQKLIDTAGRVDKFRARLEKSKSFKETPASKDTENKSLKNKSTKKNSSDKKEEPK</sequence>
<dbReference type="InterPro" id="IPR027491">
    <property type="entry name" value="Ribosomal_bL31_A"/>
</dbReference>
<comment type="similarity">
    <text evidence="1 7">Belongs to the bacterial ribosomal protein bL31 family. Type A subfamily.</text>
</comment>
<evidence type="ECO:0000256" key="6">
    <source>
        <dbReference type="ARBA" id="ARBA00035687"/>
    </source>
</evidence>
<evidence type="ECO:0000256" key="5">
    <source>
        <dbReference type="ARBA" id="ARBA00023274"/>
    </source>
</evidence>
<keyword evidence="4 7" id="KW-0689">Ribosomal protein</keyword>
<evidence type="ECO:0000256" key="1">
    <source>
        <dbReference type="ARBA" id="ARBA00009296"/>
    </source>
</evidence>
<gene>
    <name evidence="7" type="primary">rpmE</name>
    <name evidence="9" type="ORF">COT77_03590</name>
</gene>
<dbReference type="PANTHER" id="PTHR33280">
    <property type="entry name" value="50S RIBOSOMAL PROTEIN L31, CHLOROPLASTIC"/>
    <property type="match status" value="1"/>
</dbReference>
<comment type="subunit">
    <text evidence="7">Part of the 50S ribosomal subunit.</text>
</comment>
<dbReference type="AlphaFoldDB" id="A0A2M6WW69"/>
<evidence type="ECO:0000313" key="10">
    <source>
        <dbReference type="Proteomes" id="UP000228596"/>
    </source>
</evidence>
<keyword evidence="7" id="KW-0862">Zinc</keyword>
<name>A0A2M6WW69_9BACT</name>
<feature type="binding site" evidence="7">
    <location>
        <position position="40"/>
    </location>
    <ligand>
        <name>Zn(2+)</name>
        <dbReference type="ChEBI" id="CHEBI:29105"/>
    </ligand>
</feature>
<accession>A0A2M6WW69</accession>
<dbReference type="PANTHER" id="PTHR33280:SF1">
    <property type="entry name" value="LARGE RIBOSOMAL SUBUNIT PROTEIN BL31C"/>
    <property type="match status" value="1"/>
</dbReference>
<dbReference type="GO" id="GO:0006412">
    <property type="term" value="P:translation"/>
    <property type="evidence" value="ECO:0007669"/>
    <property type="project" value="UniProtKB-UniRule"/>
</dbReference>
<evidence type="ECO:0000256" key="2">
    <source>
        <dbReference type="ARBA" id="ARBA00022730"/>
    </source>
</evidence>
<dbReference type="InterPro" id="IPR034704">
    <property type="entry name" value="Ribosomal_bL28/bL31-like_sf"/>
</dbReference>
<keyword evidence="2 7" id="KW-0699">rRNA-binding</keyword>
<evidence type="ECO:0000256" key="8">
    <source>
        <dbReference type="SAM" id="MobiDB-lite"/>
    </source>
</evidence>
<comment type="function">
    <text evidence="7">Binds the 23S rRNA.</text>
</comment>
<dbReference type="EMBL" id="PEZV01000041">
    <property type="protein sequence ID" value="PIT97037.1"/>
    <property type="molecule type" value="Genomic_DNA"/>
</dbReference>
<feature type="compositionally biased region" description="Basic and acidic residues" evidence="8">
    <location>
        <begin position="67"/>
        <end position="83"/>
    </location>
</feature>
<dbReference type="GO" id="GO:0003735">
    <property type="term" value="F:structural constituent of ribosome"/>
    <property type="evidence" value="ECO:0007669"/>
    <property type="project" value="InterPro"/>
</dbReference>
<organism evidence="9 10">
    <name type="scientific">Candidatus Berkelbacteria bacterium CG10_big_fil_rev_8_21_14_0_10_41_12</name>
    <dbReference type="NCBI Taxonomy" id="1974513"/>
    <lineage>
        <taxon>Bacteria</taxon>
        <taxon>Candidatus Berkelbacteria</taxon>
    </lineage>
</organism>
<dbReference type="GO" id="GO:0019843">
    <property type="term" value="F:rRNA binding"/>
    <property type="evidence" value="ECO:0007669"/>
    <property type="project" value="UniProtKB-KW"/>
</dbReference>
<dbReference type="Proteomes" id="UP000228596">
    <property type="component" value="Unassembled WGS sequence"/>
</dbReference>
<keyword evidence="3 7" id="KW-0694">RNA-binding</keyword>
<comment type="caution">
    <text evidence="9">The sequence shown here is derived from an EMBL/GenBank/DDBJ whole genome shotgun (WGS) entry which is preliminary data.</text>
</comment>
<dbReference type="Pfam" id="PF01197">
    <property type="entry name" value="Ribosomal_L31"/>
    <property type="match status" value="1"/>
</dbReference>
<dbReference type="PRINTS" id="PR01249">
    <property type="entry name" value="RIBOSOMALL31"/>
</dbReference>
<comment type="cofactor">
    <cofactor evidence="7">
        <name>Zn(2+)</name>
        <dbReference type="ChEBI" id="CHEBI:29105"/>
    </cofactor>
    <text evidence="7">Binds 1 zinc ion per subunit.</text>
</comment>
<dbReference type="GO" id="GO:0005840">
    <property type="term" value="C:ribosome"/>
    <property type="evidence" value="ECO:0007669"/>
    <property type="project" value="UniProtKB-KW"/>
</dbReference>
<evidence type="ECO:0000256" key="7">
    <source>
        <dbReference type="HAMAP-Rule" id="MF_00501"/>
    </source>
</evidence>
<keyword evidence="7" id="KW-0479">Metal-binding</keyword>
<dbReference type="PROSITE" id="PS01143">
    <property type="entry name" value="RIBOSOMAL_L31"/>
    <property type="match status" value="1"/>
</dbReference>
<feature type="region of interest" description="Disordered" evidence="8">
    <location>
        <begin position="67"/>
        <end position="101"/>
    </location>
</feature>
<dbReference type="InterPro" id="IPR042105">
    <property type="entry name" value="Ribosomal_bL31_sf"/>
</dbReference>
<dbReference type="NCBIfam" id="NF000612">
    <property type="entry name" value="PRK00019.1"/>
    <property type="match status" value="1"/>
</dbReference>
<feature type="binding site" evidence="7">
    <location>
        <position position="37"/>
    </location>
    <ligand>
        <name>Zn(2+)</name>
        <dbReference type="ChEBI" id="CHEBI:29105"/>
    </ligand>
</feature>